<feature type="compositionally biased region" description="Polar residues" evidence="1">
    <location>
        <begin position="86"/>
        <end position="95"/>
    </location>
</feature>
<feature type="compositionally biased region" description="Polar residues" evidence="1">
    <location>
        <begin position="68"/>
        <end position="79"/>
    </location>
</feature>
<dbReference type="AlphaFoldDB" id="A0AAD4ZR79"/>
<dbReference type="PROSITE" id="PS51382">
    <property type="entry name" value="SPX"/>
    <property type="match status" value="1"/>
</dbReference>
<dbReference type="Pfam" id="PF03105">
    <property type="entry name" value="SPX"/>
    <property type="match status" value="1"/>
</dbReference>
<dbReference type="Proteomes" id="UP001054821">
    <property type="component" value="Chromosome 1"/>
</dbReference>
<gene>
    <name evidence="3" type="ORF">L3X38_005613</name>
</gene>
<comment type="caution">
    <text evidence="3">The sequence shown here is derived from an EMBL/GenBank/DDBJ whole genome shotgun (WGS) entry which is preliminary data.</text>
</comment>
<dbReference type="GO" id="GO:0000822">
    <property type="term" value="F:inositol hexakisphosphate binding"/>
    <property type="evidence" value="ECO:0007669"/>
    <property type="project" value="TreeGrafter"/>
</dbReference>
<dbReference type="GO" id="GO:0016036">
    <property type="term" value="P:cellular response to phosphate starvation"/>
    <property type="evidence" value="ECO:0007669"/>
    <property type="project" value="TreeGrafter"/>
</dbReference>
<protein>
    <recommendedName>
        <fullName evidence="2">SPX domain-containing protein</fullName>
    </recommendedName>
</protein>
<proteinExistence type="predicted"/>
<evidence type="ECO:0000259" key="2">
    <source>
        <dbReference type="PROSITE" id="PS51382"/>
    </source>
</evidence>
<dbReference type="PANTHER" id="PTHR10783:SF4">
    <property type="entry name" value="PHOSPHATE TRANSPORTER PHO1 HOMOLOG 3"/>
    <property type="match status" value="1"/>
</dbReference>
<evidence type="ECO:0000256" key="1">
    <source>
        <dbReference type="SAM" id="MobiDB-lite"/>
    </source>
</evidence>
<dbReference type="GO" id="GO:0005886">
    <property type="term" value="C:plasma membrane"/>
    <property type="evidence" value="ECO:0007669"/>
    <property type="project" value="TreeGrafter"/>
</dbReference>
<feature type="region of interest" description="Disordered" evidence="1">
    <location>
        <begin position="68"/>
        <end position="95"/>
    </location>
</feature>
<sequence length="95" mass="11236">MKFGKEFVTQMVPEWQQAYMDYDYLKSLLKEIQRSKQRHKTPPAATTLCSHRLKRRLTLYRAFSGLTLQSRHSQQQPNSRHPPYPLSTSKAKPFL</sequence>
<evidence type="ECO:0000313" key="3">
    <source>
        <dbReference type="EMBL" id="KAI5352721.1"/>
    </source>
</evidence>
<organism evidence="3 4">
    <name type="scientific">Prunus dulcis</name>
    <name type="common">Almond</name>
    <name type="synonym">Amygdalus dulcis</name>
    <dbReference type="NCBI Taxonomy" id="3755"/>
    <lineage>
        <taxon>Eukaryota</taxon>
        <taxon>Viridiplantae</taxon>
        <taxon>Streptophyta</taxon>
        <taxon>Embryophyta</taxon>
        <taxon>Tracheophyta</taxon>
        <taxon>Spermatophyta</taxon>
        <taxon>Magnoliopsida</taxon>
        <taxon>eudicotyledons</taxon>
        <taxon>Gunneridae</taxon>
        <taxon>Pentapetalae</taxon>
        <taxon>rosids</taxon>
        <taxon>fabids</taxon>
        <taxon>Rosales</taxon>
        <taxon>Rosaceae</taxon>
        <taxon>Amygdaloideae</taxon>
        <taxon>Amygdaleae</taxon>
        <taxon>Prunus</taxon>
    </lineage>
</organism>
<accession>A0AAD4ZR79</accession>
<dbReference type="InterPro" id="IPR004331">
    <property type="entry name" value="SPX_dom"/>
</dbReference>
<name>A0AAD4ZR79_PRUDU</name>
<dbReference type="EMBL" id="JAJFAZ020000001">
    <property type="protein sequence ID" value="KAI5352721.1"/>
    <property type="molecule type" value="Genomic_DNA"/>
</dbReference>
<dbReference type="GO" id="GO:0006817">
    <property type="term" value="P:phosphate ion transport"/>
    <property type="evidence" value="ECO:0007669"/>
    <property type="project" value="TreeGrafter"/>
</dbReference>
<keyword evidence="4" id="KW-1185">Reference proteome</keyword>
<reference evidence="3 4" key="1">
    <citation type="journal article" date="2022" name="G3 (Bethesda)">
        <title>Whole-genome sequence and methylome profiling of the almond [Prunus dulcis (Mill.) D.A. Webb] cultivar 'Nonpareil'.</title>
        <authorList>
            <person name="D'Amico-Willman K.M."/>
            <person name="Ouma W.Z."/>
            <person name="Meulia T."/>
            <person name="Sideli G.M."/>
            <person name="Gradziel T.M."/>
            <person name="Fresnedo-Ramirez J."/>
        </authorList>
    </citation>
    <scope>NUCLEOTIDE SEQUENCE [LARGE SCALE GENOMIC DNA]</scope>
    <source>
        <strain evidence="3">Clone GOH B32 T37-40</strain>
    </source>
</reference>
<dbReference type="GO" id="GO:0005802">
    <property type="term" value="C:trans-Golgi network"/>
    <property type="evidence" value="ECO:0007669"/>
    <property type="project" value="TreeGrafter"/>
</dbReference>
<evidence type="ECO:0000313" key="4">
    <source>
        <dbReference type="Proteomes" id="UP001054821"/>
    </source>
</evidence>
<feature type="domain" description="SPX" evidence="2">
    <location>
        <begin position="1"/>
        <end position="95"/>
    </location>
</feature>
<dbReference type="PANTHER" id="PTHR10783">
    <property type="entry name" value="XENOTROPIC AND POLYTROPIC RETROVIRUS RECEPTOR 1-RELATED"/>
    <property type="match status" value="1"/>
</dbReference>